<dbReference type="Pfam" id="PF00083">
    <property type="entry name" value="Sugar_tr"/>
    <property type="match status" value="1"/>
</dbReference>
<feature type="transmembrane region" description="Helical" evidence="9">
    <location>
        <begin position="413"/>
        <end position="434"/>
    </location>
</feature>
<gene>
    <name evidence="11" type="ORF">J5N97_011147</name>
</gene>
<dbReference type="InterPro" id="IPR005828">
    <property type="entry name" value="MFS_sugar_transport-like"/>
</dbReference>
<feature type="domain" description="Major facilitator superfamily (MFS) profile" evidence="10">
    <location>
        <begin position="22"/>
        <end position="468"/>
    </location>
</feature>
<feature type="transmembrane region" description="Helical" evidence="9">
    <location>
        <begin position="128"/>
        <end position="145"/>
    </location>
</feature>
<keyword evidence="6 9" id="KW-0472">Membrane</keyword>
<evidence type="ECO:0000256" key="2">
    <source>
        <dbReference type="ARBA" id="ARBA00022592"/>
    </source>
</evidence>
<dbReference type="GO" id="GO:0006817">
    <property type="term" value="P:phosphate ion transport"/>
    <property type="evidence" value="ECO:0007669"/>
    <property type="project" value="UniProtKB-KW"/>
</dbReference>
<dbReference type="OrthoDB" id="5296287at2759"/>
<keyword evidence="5 9" id="KW-1133">Transmembrane helix</keyword>
<dbReference type="GO" id="GO:0016020">
    <property type="term" value="C:membrane"/>
    <property type="evidence" value="ECO:0007669"/>
    <property type="project" value="UniProtKB-SubCell"/>
</dbReference>
<feature type="transmembrane region" description="Helical" evidence="9">
    <location>
        <begin position="381"/>
        <end position="401"/>
    </location>
</feature>
<evidence type="ECO:0000256" key="5">
    <source>
        <dbReference type="ARBA" id="ARBA00022989"/>
    </source>
</evidence>
<dbReference type="Proteomes" id="UP001085076">
    <property type="component" value="Miscellaneous, Linkage group lg02"/>
</dbReference>
<dbReference type="InterPro" id="IPR036259">
    <property type="entry name" value="MFS_trans_sf"/>
</dbReference>
<feature type="transmembrane region" description="Helical" evidence="9">
    <location>
        <begin position="215"/>
        <end position="235"/>
    </location>
</feature>
<dbReference type="PROSITE" id="PS50850">
    <property type="entry name" value="MFS"/>
    <property type="match status" value="1"/>
</dbReference>
<reference evidence="11" key="2">
    <citation type="journal article" date="2022" name="Hortic Res">
        <title>The genome of Dioscorea zingiberensis sheds light on the biosynthesis, origin and evolution of the medicinally important diosgenin saponins.</title>
        <authorList>
            <person name="Li Y."/>
            <person name="Tan C."/>
            <person name="Li Z."/>
            <person name="Guo J."/>
            <person name="Li S."/>
            <person name="Chen X."/>
            <person name="Wang C."/>
            <person name="Dai X."/>
            <person name="Yang H."/>
            <person name="Song W."/>
            <person name="Hou L."/>
            <person name="Xu J."/>
            <person name="Tong Z."/>
            <person name="Xu A."/>
            <person name="Yuan X."/>
            <person name="Wang W."/>
            <person name="Yang Q."/>
            <person name="Chen L."/>
            <person name="Sun Z."/>
            <person name="Wang K."/>
            <person name="Pan B."/>
            <person name="Chen J."/>
            <person name="Bao Y."/>
            <person name="Liu F."/>
            <person name="Qi X."/>
            <person name="Gang D.R."/>
            <person name="Wen J."/>
            <person name="Li J."/>
        </authorList>
    </citation>
    <scope>NUCLEOTIDE SEQUENCE</scope>
    <source>
        <strain evidence="11">Dzin_1.0</strain>
    </source>
</reference>
<evidence type="ECO:0000256" key="7">
    <source>
        <dbReference type="ARBA" id="ARBA00032043"/>
    </source>
</evidence>
<evidence type="ECO:0000256" key="8">
    <source>
        <dbReference type="ARBA" id="ARBA00044504"/>
    </source>
</evidence>
<keyword evidence="2" id="KW-0813">Transport</keyword>
<evidence type="ECO:0000256" key="3">
    <source>
        <dbReference type="ARBA" id="ARBA00022692"/>
    </source>
</evidence>
<dbReference type="PANTHER" id="PTHR24064">
    <property type="entry name" value="SOLUTE CARRIER FAMILY 22 MEMBER"/>
    <property type="match status" value="1"/>
</dbReference>
<name>A0A9D5HPA4_9LILI</name>
<comment type="subcellular location">
    <subcellularLocation>
        <location evidence="1">Membrane</location>
        <topology evidence="1">Multi-pass membrane protein</topology>
    </subcellularLocation>
</comment>
<comment type="caution">
    <text evidence="11">The sequence shown here is derived from an EMBL/GenBank/DDBJ whole genome shotgun (WGS) entry which is preliminary data.</text>
</comment>
<reference evidence="11" key="1">
    <citation type="submission" date="2021-03" db="EMBL/GenBank/DDBJ databases">
        <authorList>
            <person name="Li Z."/>
            <person name="Yang C."/>
        </authorList>
    </citation>
    <scope>NUCLEOTIDE SEQUENCE</scope>
    <source>
        <strain evidence="11">Dzin_1.0</strain>
        <tissue evidence="11">Leaf</tissue>
    </source>
</reference>
<dbReference type="Gene3D" id="1.20.1250.20">
    <property type="entry name" value="MFS general substrate transporter like domains"/>
    <property type="match status" value="1"/>
</dbReference>
<dbReference type="InterPro" id="IPR020846">
    <property type="entry name" value="MFS_dom"/>
</dbReference>
<dbReference type="GO" id="GO:0015293">
    <property type="term" value="F:symporter activity"/>
    <property type="evidence" value="ECO:0007669"/>
    <property type="project" value="UniProtKB-KW"/>
</dbReference>
<keyword evidence="3 9" id="KW-0812">Transmembrane</keyword>
<protein>
    <recommendedName>
        <fullName evidence="7">H(+)/Pi cotransporter</fullName>
    </recommendedName>
</protein>
<feature type="transmembrane region" description="Helical" evidence="9">
    <location>
        <begin position="440"/>
        <end position="463"/>
    </location>
</feature>
<dbReference type="AlphaFoldDB" id="A0A9D5HPA4"/>
<feature type="transmembrane region" description="Helical" evidence="9">
    <location>
        <begin position="95"/>
        <end position="116"/>
    </location>
</feature>
<accession>A0A9D5HPA4</accession>
<evidence type="ECO:0000259" key="10">
    <source>
        <dbReference type="PROSITE" id="PS50850"/>
    </source>
</evidence>
<evidence type="ECO:0000256" key="1">
    <source>
        <dbReference type="ARBA" id="ARBA00004141"/>
    </source>
</evidence>
<sequence>MSDNNSQLLQATTEDEIVDSSQLLQAFFISLAWAFDAQQTFVSVFTDAQPSWHCTNSTLICTATTCTLPAESWTWDYPKHTSIISEWDLECSSTAMAGLPASAYFVGCLVGGFLLAPLADSWFGRKKVLFLTTLIMSLSGVFTAVSPNVWIYSALRFICGFARSTVAPTALVLASEIVGKRWRDRVSIIGFFCFTFGFLSLAVIAYIAGELSWRVLYLFISIPCVFYSVLVYFVTPESPRWLLVRGRREEALETLENMEVSNWNRSISSMVGVEEEWSNGDVFSALRMLLEKKWALRRLALVMITGFGIGMSYYGMPLGVGNLGSNIYFSVAINALAELPAALITFVLIERLNRRSLLGVFTSISGVCSILCVFMEGRWRMAAEVVSFFSACTACNVVLIYSLELFPTSVRNLALSMVRQAVVFGGAWVPMLVVAGRKEVGGGVTFAVFGIVIGCCGLLVCCLPETRGGKITDTLEEEECKQIRALVNKA</sequence>
<keyword evidence="12" id="KW-1185">Reference proteome</keyword>
<keyword evidence="4" id="KW-0769">Symport</keyword>
<evidence type="ECO:0000256" key="4">
    <source>
        <dbReference type="ARBA" id="ARBA00022847"/>
    </source>
</evidence>
<feature type="transmembrane region" description="Helical" evidence="9">
    <location>
        <begin position="327"/>
        <end position="349"/>
    </location>
</feature>
<dbReference type="SUPFAM" id="SSF103473">
    <property type="entry name" value="MFS general substrate transporter"/>
    <property type="match status" value="1"/>
</dbReference>
<evidence type="ECO:0000313" key="11">
    <source>
        <dbReference type="EMBL" id="KAJ0982892.1"/>
    </source>
</evidence>
<feature type="transmembrane region" description="Helical" evidence="9">
    <location>
        <begin position="356"/>
        <end position="375"/>
    </location>
</feature>
<proteinExistence type="inferred from homology"/>
<dbReference type="EMBL" id="JAGGNH010000002">
    <property type="protein sequence ID" value="KAJ0982892.1"/>
    <property type="molecule type" value="Genomic_DNA"/>
</dbReference>
<organism evidence="11 12">
    <name type="scientific">Dioscorea zingiberensis</name>
    <dbReference type="NCBI Taxonomy" id="325984"/>
    <lineage>
        <taxon>Eukaryota</taxon>
        <taxon>Viridiplantae</taxon>
        <taxon>Streptophyta</taxon>
        <taxon>Embryophyta</taxon>
        <taxon>Tracheophyta</taxon>
        <taxon>Spermatophyta</taxon>
        <taxon>Magnoliopsida</taxon>
        <taxon>Liliopsida</taxon>
        <taxon>Dioscoreales</taxon>
        <taxon>Dioscoreaceae</taxon>
        <taxon>Dioscorea</taxon>
    </lineage>
</organism>
<feature type="transmembrane region" description="Helical" evidence="9">
    <location>
        <begin position="295"/>
        <end position="315"/>
    </location>
</feature>
<evidence type="ECO:0000256" key="9">
    <source>
        <dbReference type="SAM" id="Phobius"/>
    </source>
</evidence>
<feature type="transmembrane region" description="Helical" evidence="9">
    <location>
        <begin position="186"/>
        <end position="209"/>
    </location>
</feature>
<comment type="similarity">
    <text evidence="8">Belongs to the major facilitator superfamily. Phosphate:H(+) symporter (TC 2.A.1.9) family.</text>
</comment>
<keyword evidence="2" id="KW-0592">Phosphate transport</keyword>
<evidence type="ECO:0000256" key="6">
    <source>
        <dbReference type="ARBA" id="ARBA00023136"/>
    </source>
</evidence>
<evidence type="ECO:0000313" key="12">
    <source>
        <dbReference type="Proteomes" id="UP001085076"/>
    </source>
</evidence>